<evidence type="ECO:0000313" key="2">
    <source>
        <dbReference type="EMBL" id="CDO78243.1"/>
    </source>
</evidence>
<evidence type="ECO:0000256" key="1">
    <source>
        <dbReference type="SAM" id="MobiDB-lite"/>
    </source>
</evidence>
<comment type="caution">
    <text evidence="2">The sequence shown here is derived from an EMBL/GenBank/DDBJ whole genome shotgun (WGS) entry which is preliminary data.</text>
</comment>
<reference evidence="2" key="1">
    <citation type="submission" date="2014-01" db="EMBL/GenBank/DDBJ databases">
        <title>The genome of the white-rot fungus Pycnoporus cinnabarinus: a basidiomycete model with a versatile arsenal for lignocellulosic biomass breakdown.</title>
        <authorList>
            <person name="Levasseur A."/>
            <person name="Lomascolo A."/>
            <person name="Ruiz-Duenas F.J."/>
            <person name="Uzan E."/>
            <person name="Piumi F."/>
            <person name="Kues U."/>
            <person name="Ram A.F.J."/>
            <person name="Murat C."/>
            <person name="Haon M."/>
            <person name="Benoit I."/>
            <person name="Arfi Y."/>
            <person name="Chevret D."/>
            <person name="Drula E."/>
            <person name="Kwon M.J."/>
            <person name="Gouret P."/>
            <person name="Lesage-Meessen L."/>
            <person name="Lombard V."/>
            <person name="Mariette J."/>
            <person name="Noirot C."/>
            <person name="Park J."/>
            <person name="Patyshakuliyeva A."/>
            <person name="Wieneger R.A.B."/>
            <person name="Wosten H.A.B."/>
            <person name="Martin F."/>
            <person name="Coutinho P.M."/>
            <person name="de Vries R."/>
            <person name="Martinez A.T."/>
            <person name="Klopp C."/>
            <person name="Pontarotti P."/>
            <person name="Henrissat B."/>
            <person name="Record E."/>
        </authorList>
    </citation>
    <scope>NUCLEOTIDE SEQUENCE [LARGE SCALE GENOMIC DNA]</scope>
    <source>
        <strain evidence="2">BRFM137</strain>
    </source>
</reference>
<feature type="region of interest" description="Disordered" evidence="1">
    <location>
        <begin position="37"/>
        <end position="59"/>
    </location>
</feature>
<protein>
    <submittedName>
        <fullName evidence="2">Uncharacterized protein</fullName>
    </submittedName>
</protein>
<feature type="non-terminal residue" evidence="2">
    <location>
        <position position="1"/>
    </location>
</feature>
<accession>A0A060T0A5</accession>
<dbReference type="Proteomes" id="UP000029665">
    <property type="component" value="Unassembled WGS sequence"/>
</dbReference>
<dbReference type="OrthoDB" id="2418900at2759"/>
<dbReference type="AlphaFoldDB" id="A0A060T0A5"/>
<keyword evidence="3" id="KW-1185">Reference proteome</keyword>
<dbReference type="HOGENOM" id="CLU_901836_0_0_1"/>
<sequence length="309" mass="33629">EAVERQQAYIAWRLGLLEEELELAGLYEELEDVSDDLGIHGENEDGEGSDGDEMQGGDADDVAVEGSQAVPRADEEVKALRELMNSNVTRAYQLPLTPNARRVSLDTLISDYAAVDFLLELNDYLGDNHPQAPLATEYTKFDLFHSITLLLPANIHLANEKRVCKLRASPAVPRIRDRKAVPARFDCGLFVFDDDAYRTEGGLSGLRPGQVRAIFCLPAWMGCSEPLVGAVLLATDNGLQTWTDINPASQQWFGVVHPIAELNSCMFRTHQYAQNPGDHGDGAIEEVAKKGAPVELTNGVGNGNAAEGA</sequence>
<proteinExistence type="predicted"/>
<name>A0A060T0A5_PYCCI</name>
<feature type="compositionally biased region" description="Acidic residues" evidence="1">
    <location>
        <begin position="44"/>
        <end position="59"/>
    </location>
</feature>
<gene>
    <name evidence="2" type="ORF">BN946_scf184991.g1</name>
</gene>
<dbReference type="EMBL" id="CCBP010000754">
    <property type="protein sequence ID" value="CDO78243.1"/>
    <property type="molecule type" value="Genomic_DNA"/>
</dbReference>
<organism evidence="2 3">
    <name type="scientific">Pycnoporus cinnabarinus</name>
    <name type="common">Cinnabar-red polypore</name>
    <name type="synonym">Trametes cinnabarina</name>
    <dbReference type="NCBI Taxonomy" id="5643"/>
    <lineage>
        <taxon>Eukaryota</taxon>
        <taxon>Fungi</taxon>
        <taxon>Dikarya</taxon>
        <taxon>Basidiomycota</taxon>
        <taxon>Agaricomycotina</taxon>
        <taxon>Agaricomycetes</taxon>
        <taxon>Polyporales</taxon>
        <taxon>Polyporaceae</taxon>
        <taxon>Trametes</taxon>
    </lineage>
</organism>
<evidence type="ECO:0000313" key="3">
    <source>
        <dbReference type="Proteomes" id="UP000029665"/>
    </source>
</evidence>